<accession>A0A975WA49</accession>
<gene>
    <name evidence="11" type="ORF">SAMN04487940_106149</name>
</gene>
<feature type="transmembrane region" description="Helical" evidence="9">
    <location>
        <begin position="131"/>
        <end position="152"/>
    </location>
</feature>
<dbReference type="Pfam" id="PF04290">
    <property type="entry name" value="DctQ"/>
    <property type="match status" value="1"/>
</dbReference>
<evidence type="ECO:0000256" key="6">
    <source>
        <dbReference type="ARBA" id="ARBA00022989"/>
    </source>
</evidence>
<organism evidence="11 12">
    <name type="scientific">Marinovum algicola</name>
    <dbReference type="NCBI Taxonomy" id="42444"/>
    <lineage>
        <taxon>Bacteria</taxon>
        <taxon>Pseudomonadati</taxon>
        <taxon>Pseudomonadota</taxon>
        <taxon>Alphaproteobacteria</taxon>
        <taxon>Rhodobacterales</taxon>
        <taxon>Roseobacteraceae</taxon>
        <taxon>Marinovum</taxon>
    </lineage>
</organism>
<comment type="caution">
    <text evidence="11">The sequence shown here is derived from an EMBL/GenBank/DDBJ whole genome shotgun (WGS) entry which is preliminary data.</text>
</comment>
<feature type="transmembrane region" description="Helical" evidence="9">
    <location>
        <begin position="55"/>
        <end position="80"/>
    </location>
</feature>
<feature type="domain" description="Tripartite ATP-independent periplasmic transporters DctQ component" evidence="10">
    <location>
        <begin position="33"/>
        <end position="155"/>
    </location>
</feature>
<comment type="function">
    <text evidence="9">Part of the tripartite ATP-independent periplasmic (TRAP) transport system.</text>
</comment>
<evidence type="ECO:0000256" key="9">
    <source>
        <dbReference type="RuleBase" id="RU369079"/>
    </source>
</evidence>
<dbReference type="GO" id="GO:0022857">
    <property type="term" value="F:transmembrane transporter activity"/>
    <property type="evidence" value="ECO:0007669"/>
    <property type="project" value="UniProtKB-UniRule"/>
</dbReference>
<keyword evidence="5 9" id="KW-0812">Transmembrane</keyword>
<evidence type="ECO:0000256" key="2">
    <source>
        <dbReference type="ARBA" id="ARBA00022448"/>
    </source>
</evidence>
<feature type="transmembrane region" description="Helical" evidence="9">
    <location>
        <begin position="92"/>
        <end position="111"/>
    </location>
</feature>
<dbReference type="GO" id="GO:0005886">
    <property type="term" value="C:plasma membrane"/>
    <property type="evidence" value="ECO:0007669"/>
    <property type="project" value="UniProtKB-SubCell"/>
</dbReference>
<evidence type="ECO:0000313" key="11">
    <source>
        <dbReference type="EMBL" id="SEJ48781.1"/>
    </source>
</evidence>
<proteinExistence type="inferred from homology"/>
<comment type="subcellular location">
    <subcellularLocation>
        <location evidence="1 9">Cell inner membrane</location>
        <topology evidence="1 9">Multi-pass membrane protein</topology>
    </subcellularLocation>
</comment>
<name>A0A975WA49_9RHOB</name>
<comment type="similarity">
    <text evidence="8 9">Belongs to the TRAP transporter small permease family.</text>
</comment>
<keyword evidence="2 9" id="KW-0813">Transport</keyword>
<keyword evidence="12" id="KW-1185">Reference proteome</keyword>
<evidence type="ECO:0000259" key="10">
    <source>
        <dbReference type="Pfam" id="PF04290"/>
    </source>
</evidence>
<feature type="transmembrane region" description="Helical" evidence="9">
    <location>
        <begin position="12"/>
        <end position="35"/>
    </location>
</feature>
<evidence type="ECO:0000256" key="1">
    <source>
        <dbReference type="ARBA" id="ARBA00004429"/>
    </source>
</evidence>
<keyword evidence="3" id="KW-1003">Cell membrane</keyword>
<sequence>MKSWAGNVSARINAVVEAIVAGLMLALVFDVWLGVVDRYYFHWQLPWPEEFARYLMIWAAMLAVSCGIAGREHIGLTAFVDLLPKVLRRASLIAMDLLALALFLYVLWYGIPFANGGASRQAMIFGTSLRPYYAAIPMAAAIASLQMALVLLRDLGAHSEPTFEEDAV</sequence>
<keyword evidence="7 9" id="KW-0472">Membrane</keyword>
<evidence type="ECO:0000256" key="5">
    <source>
        <dbReference type="ARBA" id="ARBA00022692"/>
    </source>
</evidence>
<evidence type="ECO:0000256" key="7">
    <source>
        <dbReference type="ARBA" id="ARBA00023136"/>
    </source>
</evidence>
<dbReference type="GO" id="GO:0015740">
    <property type="term" value="P:C4-dicarboxylate transport"/>
    <property type="evidence" value="ECO:0007669"/>
    <property type="project" value="TreeGrafter"/>
</dbReference>
<reference evidence="11 12" key="1">
    <citation type="submission" date="2016-10" db="EMBL/GenBank/DDBJ databases">
        <authorList>
            <person name="Varghese N."/>
            <person name="Submissions S."/>
        </authorList>
    </citation>
    <scope>NUCLEOTIDE SEQUENCE [LARGE SCALE GENOMIC DNA]</scope>
    <source>
        <strain evidence="11 12">FF3</strain>
    </source>
</reference>
<evidence type="ECO:0000256" key="8">
    <source>
        <dbReference type="ARBA" id="ARBA00038436"/>
    </source>
</evidence>
<keyword evidence="4 9" id="KW-0997">Cell inner membrane</keyword>
<evidence type="ECO:0000256" key="3">
    <source>
        <dbReference type="ARBA" id="ARBA00022475"/>
    </source>
</evidence>
<dbReference type="EMBL" id="FNYY01000006">
    <property type="protein sequence ID" value="SEJ48781.1"/>
    <property type="molecule type" value="Genomic_DNA"/>
</dbReference>
<evidence type="ECO:0000313" key="12">
    <source>
        <dbReference type="Proteomes" id="UP000182932"/>
    </source>
</evidence>
<protein>
    <recommendedName>
        <fullName evidence="9">TRAP transporter small permease protein</fullName>
    </recommendedName>
</protein>
<dbReference type="Proteomes" id="UP000182932">
    <property type="component" value="Unassembled WGS sequence"/>
</dbReference>
<comment type="subunit">
    <text evidence="9">The complex comprises the extracytoplasmic solute receptor protein and the two transmembrane proteins.</text>
</comment>
<dbReference type="PANTHER" id="PTHR35011">
    <property type="entry name" value="2,3-DIKETO-L-GULONATE TRAP TRANSPORTER SMALL PERMEASE PROTEIN YIAM"/>
    <property type="match status" value="1"/>
</dbReference>
<dbReference type="PANTHER" id="PTHR35011:SF2">
    <property type="entry name" value="2,3-DIKETO-L-GULONATE TRAP TRANSPORTER SMALL PERMEASE PROTEIN YIAM"/>
    <property type="match status" value="1"/>
</dbReference>
<dbReference type="InterPro" id="IPR055348">
    <property type="entry name" value="DctQ"/>
</dbReference>
<evidence type="ECO:0000256" key="4">
    <source>
        <dbReference type="ARBA" id="ARBA00022519"/>
    </source>
</evidence>
<dbReference type="InterPro" id="IPR007387">
    <property type="entry name" value="TRAP_DctQ"/>
</dbReference>
<keyword evidence="6 9" id="KW-1133">Transmembrane helix</keyword>
<dbReference type="AlphaFoldDB" id="A0A975WA49"/>